<organism evidence="2 3">
    <name type="scientific">Cephalotus follicularis</name>
    <name type="common">Albany pitcher plant</name>
    <dbReference type="NCBI Taxonomy" id="3775"/>
    <lineage>
        <taxon>Eukaryota</taxon>
        <taxon>Viridiplantae</taxon>
        <taxon>Streptophyta</taxon>
        <taxon>Embryophyta</taxon>
        <taxon>Tracheophyta</taxon>
        <taxon>Spermatophyta</taxon>
        <taxon>Magnoliopsida</taxon>
        <taxon>eudicotyledons</taxon>
        <taxon>Gunneridae</taxon>
        <taxon>Pentapetalae</taxon>
        <taxon>rosids</taxon>
        <taxon>fabids</taxon>
        <taxon>Oxalidales</taxon>
        <taxon>Cephalotaceae</taxon>
        <taxon>Cephalotus</taxon>
    </lineage>
</organism>
<name>A0A1Q3C3G0_CEPFO</name>
<comment type="caution">
    <text evidence="2">The sequence shown here is derived from an EMBL/GenBank/DDBJ whole genome shotgun (WGS) entry which is preliminary data.</text>
</comment>
<gene>
    <name evidence="2" type="ORF">CFOL_v3_18264</name>
</gene>
<evidence type="ECO:0000256" key="1">
    <source>
        <dbReference type="SAM" id="MobiDB-lite"/>
    </source>
</evidence>
<dbReference type="EMBL" id="BDDD01001274">
    <property type="protein sequence ID" value="GAV74784.1"/>
    <property type="molecule type" value="Genomic_DNA"/>
</dbReference>
<sequence>MPTVLPIKDRIAGCTSNFLVDHHKAAIDIKLKLRIRGFMSNISSGIHVSPIFGKVLYECPCKIIMQKMFLNKNYRLILKAEKQIRATKLHTASFPATKAPETAVMPTMKLTGRASLLTFAAPRTHATDSAGGSGMTTERAVQKRPE</sequence>
<evidence type="ECO:0000313" key="3">
    <source>
        <dbReference type="Proteomes" id="UP000187406"/>
    </source>
</evidence>
<dbReference type="InParanoid" id="A0A1Q3C3G0"/>
<dbReference type="OrthoDB" id="10625029at2759"/>
<accession>A0A1Q3C3G0</accession>
<dbReference type="AlphaFoldDB" id="A0A1Q3C3G0"/>
<protein>
    <submittedName>
        <fullName evidence="2">Uncharacterized protein</fullName>
    </submittedName>
</protein>
<dbReference type="Proteomes" id="UP000187406">
    <property type="component" value="Unassembled WGS sequence"/>
</dbReference>
<keyword evidence="3" id="KW-1185">Reference proteome</keyword>
<proteinExistence type="predicted"/>
<evidence type="ECO:0000313" key="2">
    <source>
        <dbReference type="EMBL" id="GAV74784.1"/>
    </source>
</evidence>
<feature type="region of interest" description="Disordered" evidence="1">
    <location>
        <begin position="125"/>
        <end position="146"/>
    </location>
</feature>
<reference evidence="3" key="1">
    <citation type="submission" date="2016-04" db="EMBL/GenBank/DDBJ databases">
        <title>Cephalotus genome sequencing.</title>
        <authorList>
            <person name="Fukushima K."/>
            <person name="Hasebe M."/>
            <person name="Fang X."/>
        </authorList>
    </citation>
    <scope>NUCLEOTIDE SEQUENCE [LARGE SCALE GENOMIC DNA]</scope>
    <source>
        <strain evidence="3">cv. St1</strain>
    </source>
</reference>